<sequence>MTPQILNQKTRPPFLTRSIKFFSRHDKSLEATEAHTGMYPSLYTHQPSETIHVLLFEDGCRECWPWNIAIVRSISWQIENEKHKCCDYCHMSFGRPFCSWGPDIPAPSISNEGKPGNDFPELEAQGDTANILRRKALVSLPAWTHIDTKTADPKWMALDTGDGEGKNEQLPK</sequence>
<proteinExistence type="predicted"/>
<dbReference type="EMBL" id="MU005578">
    <property type="protein sequence ID" value="KAF2685583.1"/>
    <property type="molecule type" value="Genomic_DNA"/>
</dbReference>
<dbReference type="Proteomes" id="UP000799291">
    <property type="component" value="Unassembled WGS sequence"/>
</dbReference>
<protein>
    <submittedName>
        <fullName evidence="1">Uncharacterized protein</fullName>
    </submittedName>
</protein>
<dbReference type="OrthoDB" id="10615618at2759"/>
<gene>
    <name evidence="1" type="ORF">K458DRAFT_387542</name>
</gene>
<dbReference type="AlphaFoldDB" id="A0A6G1J5W7"/>
<keyword evidence="2" id="KW-1185">Reference proteome</keyword>
<organism evidence="1 2">
    <name type="scientific">Lentithecium fluviatile CBS 122367</name>
    <dbReference type="NCBI Taxonomy" id="1168545"/>
    <lineage>
        <taxon>Eukaryota</taxon>
        <taxon>Fungi</taxon>
        <taxon>Dikarya</taxon>
        <taxon>Ascomycota</taxon>
        <taxon>Pezizomycotina</taxon>
        <taxon>Dothideomycetes</taxon>
        <taxon>Pleosporomycetidae</taxon>
        <taxon>Pleosporales</taxon>
        <taxon>Massarineae</taxon>
        <taxon>Lentitheciaceae</taxon>
        <taxon>Lentithecium</taxon>
    </lineage>
</organism>
<evidence type="ECO:0000313" key="2">
    <source>
        <dbReference type="Proteomes" id="UP000799291"/>
    </source>
</evidence>
<accession>A0A6G1J5W7</accession>
<evidence type="ECO:0000313" key="1">
    <source>
        <dbReference type="EMBL" id="KAF2685583.1"/>
    </source>
</evidence>
<name>A0A6G1J5W7_9PLEO</name>
<reference evidence="1" key="1">
    <citation type="journal article" date="2020" name="Stud. Mycol.">
        <title>101 Dothideomycetes genomes: a test case for predicting lifestyles and emergence of pathogens.</title>
        <authorList>
            <person name="Haridas S."/>
            <person name="Albert R."/>
            <person name="Binder M."/>
            <person name="Bloem J."/>
            <person name="Labutti K."/>
            <person name="Salamov A."/>
            <person name="Andreopoulos B."/>
            <person name="Baker S."/>
            <person name="Barry K."/>
            <person name="Bills G."/>
            <person name="Bluhm B."/>
            <person name="Cannon C."/>
            <person name="Castanera R."/>
            <person name="Culley D."/>
            <person name="Daum C."/>
            <person name="Ezra D."/>
            <person name="Gonzalez J."/>
            <person name="Henrissat B."/>
            <person name="Kuo A."/>
            <person name="Liang C."/>
            <person name="Lipzen A."/>
            <person name="Lutzoni F."/>
            <person name="Magnuson J."/>
            <person name="Mondo S."/>
            <person name="Nolan M."/>
            <person name="Ohm R."/>
            <person name="Pangilinan J."/>
            <person name="Park H.-J."/>
            <person name="Ramirez L."/>
            <person name="Alfaro M."/>
            <person name="Sun H."/>
            <person name="Tritt A."/>
            <person name="Yoshinaga Y."/>
            <person name="Zwiers L.-H."/>
            <person name="Turgeon B."/>
            <person name="Goodwin S."/>
            <person name="Spatafora J."/>
            <person name="Crous P."/>
            <person name="Grigoriev I."/>
        </authorList>
    </citation>
    <scope>NUCLEOTIDE SEQUENCE</scope>
    <source>
        <strain evidence="1">CBS 122367</strain>
    </source>
</reference>